<evidence type="ECO:0000313" key="4">
    <source>
        <dbReference type="Proteomes" id="UP001591681"/>
    </source>
</evidence>
<dbReference type="AlphaFoldDB" id="A0ABD1K350"/>
<comment type="similarity">
    <text evidence="1">Belongs to the PROTOR family.</text>
</comment>
<evidence type="ECO:0008006" key="5">
    <source>
        <dbReference type="Google" id="ProtNLM"/>
    </source>
</evidence>
<dbReference type="Proteomes" id="UP001591681">
    <property type="component" value="Unassembled WGS sequence"/>
</dbReference>
<reference evidence="3 4" key="1">
    <citation type="submission" date="2024-09" db="EMBL/GenBank/DDBJ databases">
        <title>A chromosome-level genome assembly of Gray's grenadier anchovy, Coilia grayii.</title>
        <authorList>
            <person name="Fu Z."/>
        </authorList>
    </citation>
    <scope>NUCLEOTIDE SEQUENCE [LARGE SCALE GENOMIC DNA]</scope>
    <source>
        <strain evidence="3">G4</strain>
        <tissue evidence="3">Muscle</tissue>
    </source>
</reference>
<evidence type="ECO:0000256" key="2">
    <source>
        <dbReference type="SAM" id="MobiDB-lite"/>
    </source>
</evidence>
<dbReference type="PANTHER" id="PTHR32428">
    <property type="entry name" value="TARGET OF RAPAMYCIN COMPLEX 2 SUBUNIT BIT61-RELATED"/>
    <property type="match status" value="1"/>
</dbReference>
<sequence>MLDLQGDWGSTTWYKRTPISVMGSFRRPRPRFMSSPVLTDLARFHASSPALQLSNASVWNSVQSAVMKVFQGGGLQANELFTLNESIRWLLKTELGSFITEYFQNQLLNKGLAYILERIQLYDGDEQLLILSEMWTRFFTETLPTLQAIFYPVQGQELTVRQMALLGFRDLVLLKLSLETLLPKAPLPHPPAITQMLLILQGIHEPNGPTEEYCLLERLVGLVISPYLGNYVNWSKREPLPEYHLPHSRPQFGQPEIMITHFLADPLGPLVEQDGEAYLEKAGGIRRHTVANAHSDIQLLNTASRMHSGTGESGGGSMAGKTFSSEPDILESPGGVVGLSRRQSSSDLMCAPPS</sequence>
<comment type="caution">
    <text evidence="3">The sequence shown here is derived from an EMBL/GenBank/DDBJ whole genome shotgun (WGS) entry which is preliminary data.</text>
</comment>
<evidence type="ECO:0000313" key="3">
    <source>
        <dbReference type="EMBL" id="KAL2093557.1"/>
    </source>
</evidence>
<feature type="region of interest" description="Disordered" evidence="2">
    <location>
        <begin position="306"/>
        <end position="354"/>
    </location>
</feature>
<dbReference type="InterPro" id="IPR013745">
    <property type="entry name" value="Bit61/PRR5"/>
</dbReference>
<organism evidence="3 4">
    <name type="scientific">Coilia grayii</name>
    <name type="common">Gray's grenadier anchovy</name>
    <dbReference type="NCBI Taxonomy" id="363190"/>
    <lineage>
        <taxon>Eukaryota</taxon>
        <taxon>Metazoa</taxon>
        <taxon>Chordata</taxon>
        <taxon>Craniata</taxon>
        <taxon>Vertebrata</taxon>
        <taxon>Euteleostomi</taxon>
        <taxon>Actinopterygii</taxon>
        <taxon>Neopterygii</taxon>
        <taxon>Teleostei</taxon>
        <taxon>Clupei</taxon>
        <taxon>Clupeiformes</taxon>
        <taxon>Clupeoidei</taxon>
        <taxon>Engraulidae</taxon>
        <taxon>Coilinae</taxon>
        <taxon>Coilia</taxon>
    </lineage>
</organism>
<name>A0ABD1K350_9TELE</name>
<gene>
    <name evidence="3" type="ORF">ACEWY4_010869</name>
</gene>
<dbReference type="EMBL" id="JBHFQA010000009">
    <property type="protein sequence ID" value="KAL2093557.1"/>
    <property type="molecule type" value="Genomic_DNA"/>
</dbReference>
<proteinExistence type="inferred from homology"/>
<protein>
    <recommendedName>
        <fullName evidence="5">Proline-rich protein 5-like</fullName>
    </recommendedName>
</protein>
<accession>A0ABD1K350</accession>
<keyword evidence="4" id="KW-1185">Reference proteome</keyword>
<evidence type="ECO:0000256" key="1">
    <source>
        <dbReference type="ARBA" id="ARBA00010453"/>
    </source>
</evidence>
<dbReference type="Pfam" id="PF08539">
    <property type="entry name" value="HbrB"/>
    <property type="match status" value="1"/>
</dbReference>
<dbReference type="PANTHER" id="PTHR32428:SF3">
    <property type="entry name" value="PROLINE-RICH PROTEIN 5-LIKE"/>
    <property type="match status" value="1"/>
</dbReference>